<dbReference type="EC" id="6.1.1.20" evidence="4"/>
<dbReference type="PANTHER" id="PTHR10947">
    <property type="entry name" value="PHENYLALANYL-TRNA SYNTHETASE BETA CHAIN AND LEUCINE-RICH REPEAT-CONTAINING PROTEIN 47"/>
    <property type="match status" value="1"/>
</dbReference>
<dbReference type="SUPFAM" id="SSF55681">
    <property type="entry name" value="Class II aaRS and biotin synthetases"/>
    <property type="match status" value="1"/>
</dbReference>
<evidence type="ECO:0000256" key="6">
    <source>
        <dbReference type="ARBA" id="ARBA00022723"/>
    </source>
</evidence>
<name>A0A1F8AR15_9BACT</name>
<dbReference type="InterPro" id="IPR045060">
    <property type="entry name" value="Phe-tRNA-ligase_IIc_bsu"/>
</dbReference>
<evidence type="ECO:0000259" key="15">
    <source>
        <dbReference type="PROSITE" id="PS51483"/>
    </source>
</evidence>
<dbReference type="EMBL" id="MGGW01000017">
    <property type="protein sequence ID" value="OGM54206.1"/>
    <property type="molecule type" value="Genomic_DNA"/>
</dbReference>
<protein>
    <recommendedName>
        <fullName evidence="4">phenylalanine--tRNA ligase</fullName>
        <ecNumber evidence="4">6.1.1.20</ecNumber>
    </recommendedName>
    <alternativeName>
        <fullName evidence="12">Phenylalanyl-tRNA synthetase beta subunit</fullName>
    </alternativeName>
</protein>
<dbReference type="Pfam" id="PF03484">
    <property type="entry name" value="B5"/>
    <property type="match status" value="1"/>
</dbReference>
<dbReference type="GO" id="GO:0009328">
    <property type="term" value="C:phenylalanine-tRNA ligase complex"/>
    <property type="evidence" value="ECO:0007669"/>
    <property type="project" value="TreeGrafter"/>
</dbReference>
<comment type="cofactor">
    <cofactor evidence="1">
        <name>Mg(2+)</name>
        <dbReference type="ChEBI" id="CHEBI:18420"/>
    </cofactor>
</comment>
<evidence type="ECO:0000256" key="13">
    <source>
        <dbReference type="ARBA" id="ARBA00049255"/>
    </source>
</evidence>
<evidence type="ECO:0000256" key="4">
    <source>
        <dbReference type="ARBA" id="ARBA00012814"/>
    </source>
</evidence>
<comment type="catalytic activity">
    <reaction evidence="13">
        <text>tRNA(Phe) + L-phenylalanine + ATP = L-phenylalanyl-tRNA(Phe) + AMP + diphosphate + H(+)</text>
        <dbReference type="Rhea" id="RHEA:19413"/>
        <dbReference type="Rhea" id="RHEA-COMP:9668"/>
        <dbReference type="Rhea" id="RHEA-COMP:9699"/>
        <dbReference type="ChEBI" id="CHEBI:15378"/>
        <dbReference type="ChEBI" id="CHEBI:30616"/>
        <dbReference type="ChEBI" id="CHEBI:33019"/>
        <dbReference type="ChEBI" id="CHEBI:58095"/>
        <dbReference type="ChEBI" id="CHEBI:78442"/>
        <dbReference type="ChEBI" id="CHEBI:78531"/>
        <dbReference type="ChEBI" id="CHEBI:456215"/>
        <dbReference type="EC" id="6.1.1.20"/>
    </reaction>
</comment>
<dbReference type="InterPro" id="IPR036690">
    <property type="entry name" value="Fdx_antiC-bd_sf"/>
</dbReference>
<evidence type="ECO:0000256" key="5">
    <source>
        <dbReference type="ARBA" id="ARBA00022598"/>
    </source>
</evidence>
<accession>A0A1F8AR15</accession>
<dbReference type="Gene3D" id="3.50.40.10">
    <property type="entry name" value="Phenylalanyl-trna Synthetase, Chain B, domain 3"/>
    <property type="match status" value="1"/>
</dbReference>
<evidence type="ECO:0000256" key="1">
    <source>
        <dbReference type="ARBA" id="ARBA00001946"/>
    </source>
</evidence>
<dbReference type="InterPro" id="IPR020825">
    <property type="entry name" value="Phe-tRNA_synthase-like_B3/B4"/>
</dbReference>
<dbReference type="Pfam" id="PF03147">
    <property type="entry name" value="FDX-ACB"/>
    <property type="match status" value="1"/>
</dbReference>
<dbReference type="PROSITE" id="PS51447">
    <property type="entry name" value="FDX_ACB"/>
    <property type="match status" value="1"/>
</dbReference>
<dbReference type="PROSITE" id="PS51483">
    <property type="entry name" value="B5"/>
    <property type="match status" value="1"/>
</dbReference>
<keyword evidence="6" id="KW-0479">Metal-binding</keyword>
<evidence type="ECO:0000256" key="8">
    <source>
        <dbReference type="ARBA" id="ARBA00022840"/>
    </source>
</evidence>
<evidence type="ECO:0000256" key="9">
    <source>
        <dbReference type="ARBA" id="ARBA00022842"/>
    </source>
</evidence>
<dbReference type="PANTHER" id="PTHR10947:SF0">
    <property type="entry name" value="PHENYLALANINE--TRNA LIGASE BETA SUBUNIT"/>
    <property type="match status" value="1"/>
</dbReference>
<evidence type="ECO:0000259" key="14">
    <source>
        <dbReference type="PROSITE" id="PS51447"/>
    </source>
</evidence>
<dbReference type="Pfam" id="PF03483">
    <property type="entry name" value="B3_4"/>
    <property type="match status" value="1"/>
</dbReference>
<keyword evidence="5 16" id="KW-0436">Ligase</keyword>
<dbReference type="GO" id="GO:0000287">
    <property type="term" value="F:magnesium ion binding"/>
    <property type="evidence" value="ECO:0007669"/>
    <property type="project" value="InterPro"/>
</dbReference>
<comment type="subunit">
    <text evidence="3">Tetramer of two alpha and two beta subunits.</text>
</comment>
<evidence type="ECO:0000313" key="17">
    <source>
        <dbReference type="Proteomes" id="UP000178603"/>
    </source>
</evidence>
<reference evidence="16 17" key="1">
    <citation type="journal article" date="2016" name="Nat. Commun.">
        <title>Thousands of microbial genomes shed light on interconnected biogeochemical processes in an aquifer system.</title>
        <authorList>
            <person name="Anantharaman K."/>
            <person name="Brown C.T."/>
            <person name="Hug L.A."/>
            <person name="Sharon I."/>
            <person name="Castelle C.J."/>
            <person name="Probst A.J."/>
            <person name="Thomas B.C."/>
            <person name="Singh A."/>
            <person name="Wilkins M.J."/>
            <person name="Karaoz U."/>
            <person name="Brodie E.L."/>
            <person name="Williams K.H."/>
            <person name="Hubbard S.S."/>
            <person name="Banfield J.F."/>
        </authorList>
    </citation>
    <scope>NUCLEOTIDE SEQUENCE [LARGE SCALE GENOMIC DNA]</scope>
</reference>
<dbReference type="Gene3D" id="3.30.56.10">
    <property type="match status" value="2"/>
</dbReference>
<dbReference type="Pfam" id="PF17759">
    <property type="entry name" value="tRNA_synthFbeta"/>
    <property type="match status" value="1"/>
</dbReference>
<dbReference type="SMART" id="SM00873">
    <property type="entry name" value="B3_4"/>
    <property type="match status" value="1"/>
</dbReference>
<evidence type="ECO:0000256" key="11">
    <source>
        <dbReference type="ARBA" id="ARBA00023146"/>
    </source>
</evidence>
<gene>
    <name evidence="16" type="ORF">A3E44_00810</name>
</gene>
<dbReference type="GO" id="GO:0003723">
    <property type="term" value="F:RNA binding"/>
    <property type="evidence" value="ECO:0007669"/>
    <property type="project" value="InterPro"/>
</dbReference>
<dbReference type="InterPro" id="IPR005146">
    <property type="entry name" value="B3/B4_tRNA-bd"/>
</dbReference>
<dbReference type="InterPro" id="IPR045864">
    <property type="entry name" value="aa-tRNA-synth_II/BPL/LPL"/>
</dbReference>
<evidence type="ECO:0000256" key="3">
    <source>
        <dbReference type="ARBA" id="ARBA00011209"/>
    </source>
</evidence>
<keyword evidence="8" id="KW-0067">ATP-binding</keyword>
<evidence type="ECO:0000313" key="16">
    <source>
        <dbReference type="EMBL" id="OGM54206.1"/>
    </source>
</evidence>
<organism evidence="16 17">
    <name type="scientific">Candidatus Woesebacteria bacterium RIFCSPHIGHO2_12_FULL_41_24</name>
    <dbReference type="NCBI Taxonomy" id="1802510"/>
    <lineage>
        <taxon>Bacteria</taxon>
        <taxon>Candidatus Woeseibacteriota</taxon>
    </lineage>
</organism>
<dbReference type="GO" id="GO:0006432">
    <property type="term" value="P:phenylalanyl-tRNA aminoacylation"/>
    <property type="evidence" value="ECO:0007669"/>
    <property type="project" value="InterPro"/>
</dbReference>
<dbReference type="SUPFAM" id="SSF56037">
    <property type="entry name" value="PheT/TilS domain"/>
    <property type="match status" value="1"/>
</dbReference>
<sequence>MRIPLSWLANYVNLPSKLSDLTDALTSAGHMLDKKESVDGDTVIDLELRGNRADCYSILGIAREVSALFATPIRLPNLYKKLSTTRQLTEVSLHIHSPFVRRAMLTAIKNVRIVTSPDWLKKPLLAYGIDSVNNIVDLTNFVMVETGEPLHAFDLDKIGTNLAIRIARQDEKMLTFQGKTVNLDKNDLVWVNKTDVLSIAGSIGEKNHSISDSTKNVLLEGANYDRVNIRRTIHRHNLMTEASIRHEKELDPGLVEEGIYRFLYLVDKYDWGQLTAQVADYYPSPVKPWSISLSFDYLNTLGGVNPGPNKVKTILKGLNFKIKNETKNGLVVICPPYRTDVTLEEDLIEEVLRIDGYDKIPTRTLSLEIPPIVTPAYVGQEENFRTAAQSVGLDETITSSFVSEKYHKFNQYLENANVAPIKIVNRPSPDNEVLRLTLLPNLVAMTQKVINERGHQAGFFEIGKVYFKQKDYCEKRKIGIIYWQKDSEPFTKFKGLVESLLLKANIEKVSFGRQNINNPRLTNTYNLLLDKTVIGFGGQNGTIFYCEIDLDVLVGKHQKTVAQLWPKFPPQIEDITLTIPANVSVGEIVTSIKQTKYVTATELIDTFENYYTFRLWYQDPSKTLTAKEVGESRKSLLSLIKQKFKAKIK</sequence>
<evidence type="ECO:0000256" key="2">
    <source>
        <dbReference type="ARBA" id="ARBA00008653"/>
    </source>
</evidence>
<comment type="similarity">
    <text evidence="2">Belongs to the phenylalanyl-tRNA synthetase beta subunit family. Type 1 subfamily.</text>
</comment>
<dbReference type="InterPro" id="IPR005147">
    <property type="entry name" value="tRNA_synthase_B5-dom"/>
</dbReference>
<comment type="caution">
    <text evidence="16">The sequence shown here is derived from an EMBL/GenBank/DDBJ whole genome shotgun (WGS) entry which is preliminary data.</text>
</comment>
<dbReference type="SUPFAM" id="SSF54991">
    <property type="entry name" value="Anticodon-binding domain of PheRS"/>
    <property type="match status" value="1"/>
</dbReference>
<feature type="domain" description="FDX-ACB" evidence="14">
    <location>
        <begin position="566"/>
        <end position="649"/>
    </location>
</feature>
<dbReference type="Gene3D" id="3.30.70.380">
    <property type="entry name" value="Ferrodoxin-fold anticodon-binding domain"/>
    <property type="match status" value="1"/>
</dbReference>
<keyword evidence="9" id="KW-0460">Magnesium</keyword>
<feature type="domain" description="B5" evidence="15">
    <location>
        <begin position="286"/>
        <end position="362"/>
    </location>
</feature>
<dbReference type="SUPFAM" id="SSF46955">
    <property type="entry name" value="Putative DNA-binding domain"/>
    <property type="match status" value="2"/>
</dbReference>
<dbReference type="Proteomes" id="UP000178603">
    <property type="component" value="Unassembled WGS sequence"/>
</dbReference>
<keyword evidence="7" id="KW-0547">Nucleotide-binding</keyword>
<dbReference type="GO" id="GO:0005524">
    <property type="term" value="F:ATP binding"/>
    <property type="evidence" value="ECO:0007669"/>
    <property type="project" value="UniProtKB-KW"/>
</dbReference>
<keyword evidence="10" id="KW-0648">Protein biosynthesis</keyword>
<dbReference type="Gene3D" id="3.30.930.10">
    <property type="entry name" value="Bira Bifunctional Protein, Domain 2"/>
    <property type="match status" value="1"/>
</dbReference>
<evidence type="ECO:0000256" key="10">
    <source>
        <dbReference type="ARBA" id="ARBA00022917"/>
    </source>
</evidence>
<dbReference type="InterPro" id="IPR004532">
    <property type="entry name" value="Phe-tRNA-ligase_IIc_bsu_bact"/>
</dbReference>
<proteinExistence type="inferred from homology"/>
<dbReference type="SMART" id="SM00874">
    <property type="entry name" value="B5"/>
    <property type="match status" value="1"/>
</dbReference>
<dbReference type="SMART" id="SM00896">
    <property type="entry name" value="FDX-ACB"/>
    <property type="match status" value="1"/>
</dbReference>
<dbReference type="InterPro" id="IPR041616">
    <property type="entry name" value="PheRS_beta_core"/>
</dbReference>
<dbReference type="InterPro" id="IPR009061">
    <property type="entry name" value="DNA-bd_dom_put_sf"/>
</dbReference>
<dbReference type="AlphaFoldDB" id="A0A1F8AR15"/>
<dbReference type="GO" id="GO:0004826">
    <property type="term" value="F:phenylalanine-tRNA ligase activity"/>
    <property type="evidence" value="ECO:0007669"/>
    <property type="project" value="UniProtKB-EC"/>
</dbReference>
<dbReference type="NCBIfam" id="TIGR00472">
    <property type="entry name" value="pheT_bact"/>
    <property type="match status" value="1"/>
</dbReference>
<keyword evidence="11" id="KW-0030">Aminoacyl-tRNA synthetase</keyword>
<evidence type="ECO:0000256" key="7">
    <source>
        <dbReference type="ARBA" id="ARBA00022741"/>
    </source>
</evidence>
<dbReference type="InterPro" id="IPR005121">
    <property type="entry name" value="Fdx_antiC-bd"/>
</dbReference>
<evidence type="ECO:0000256" key="12">
    <source>
        <dbReference type="ARBA" id="ARBA00033189"/>
    </source>
</evidence>